<dbReference type="PANTHER" id="PTHR19212">
    <property type="entry name" value="LEUCINE RICH REPEAT IN FLII INTERACTING PROTEIN"/>
    <property type="match status" value="1"/>
</dbReference>
<dbReference type="InterPro" id="IPR019139">
    <property type="entry name" value="LRRFIP1/2"/>
</dbReference>
<evidence type="ECO:0000256" key="3">
    <source>
        <dbReference type="SAM" id="Coils"/>
    </source>
</evidence>
<feature type="coiled-coil region" evidence="3">
    <location>
        <begin position="108"/>
        <end position="398"/>
    </location>
</feature>
<proteinExistence type="inferred from homology"/>
<gene>
    <name evidence="5" type="ORF">QTP70_026929</name>
</gene>
<sequence>MNFFGAFSTAALPLRPLLLAAGAAAATTGLYAYVTRSENTEGPVTEVVKEQITKLVVSKVQLQNRVRDLEELLCQARRDCDLKSKEYEQEQEAHIILQCKYHQTLFYKEKLLEEREQVREAHSILLAEKEEMIKTLTHKAELLKEREQMKKAYIILQAENNETLTHLEEENIEMKKTLLDQEELLRVTLAEAEENRQKYVETIAQLEKEKNEMKKTITQLEEKSDLTEKVETLRDTVEKLRNQLTETHLPCEELTDECETHSILQAEKDEMKKTITQMEEKNDEMKKTITQMEKNKTITQMKKNKEMKTTITQMVKENNEMKKTITQMEEKNDEMKKTITQMEEKNDEMKKTLLDQEMLLKVTMAEAVEKHQKDVETINQLEKEKTDLIIELNTLRETVEELGKMVLESNRECDERINMEKNKEMKTTITQMVKEKNEMKKSITQMEENNDEMKKTITQMEEEKSDLTDQLKTLRETVEELGKMVLESNRECDERINECEREREARSILQSKYDEMIKTQIHVEELLKVTMAEAEEKHQKDVETINQLEKEKTDLIIEVDTLRETVEELGKELNECNRECDEQKNECEREQEAHRTLQSKYDEMIKTMINMIHKEELLKSPDLNILQSVWDYIKGQKDLRQPTSTEDLWQRLVTPDTDLIRVSLLFVYFPFC</sequence>
<dbReference type="Proteomes" id="UP001274896">
    <property type="component" value="Unassembled WGS sequence"/>
</dbReference>
<dbReference type="Pfam" id="PF09738">
    <property type="entry name" value="LRRFIP"/>
    <property type="match status" value="1"/>
</dbReference>
<feature type="chain" id="PRO_5042117908" evidence="4">
    <location>
        <begin position="26"/>
        <end position="672"/>
    </location>
</feature>
<evidence type="ECO:0000313" key="6">
    <source>
        <dbReference type="Proteomes" id="UP001274896"/>
    </source>
</evidence>
<feature type="coiled-coil region" evidence="3">
    <location>
        <begin position="429"/>
        <end position="491"/>
    </location>
</feature>
<keyword evidence="4" id="KW-0732">Signal</keyword>
<comment type="similarity">
    <text evidence="1">Belongs to the LRRFIP family.</text>
</comment>
<evidence type="ECO:0000313" key="5">
    <source>
        <dbReference type="EMBL" id="KAK3546547.1"/>
    </source>
</evidence>
<dbReference type="PANTHER" id="PTHR19212:SF5">
    <property type="entry name" value="LEUCINE-RICH REPEAT FLIGHTLESS-INTERACTING PROTEIN 1"/>
    <property type="match status" value="1"/>
</dbReference>
<reference evidence="5" key="1">
    <citation type="submission" date="2023-06" db="EMBL/GenBank/DDBJ databases">
        <title>Male Hemibagrus guttatus genome.</title>
        <authorList>
            <person name="Bian C."/>
        </authorList>
    </citation>
    <scope>NUCLEOTIDE SEQUENCE</scope>
    <source>
        <strain evidence="5">Male_cb2023</strain>
        <tissue evidence="5">Muscle</tissue>
    </source>
</reference>
<dbReference type="AlphaFoldDB" id="A0AAE0R9C9"/>
<feature type="coiled-coil region" evidence="3">
    <location>
        <begin position="531"/>
        <end position="600"/>
    </location>
</feature>
<evidence type="ECO:0000256" key="1">
    <source>
        <dbReference type="ARBA" id="ARBA00008275"/>
    </source>
</evidence>
<keyword evidence="2 3" id="KW-0175">Coiled coil</keyword>
<evidence type="ECO:0000256" key="4">
    <source>
        <dbReference type="SAM" id="SignalP"/>
    </source>
</evidence>
<organism evidence="5 6">
    <name type="scientific">Hemibagrus guttatus</name>
    <dbReference type="NCBI Taxonomy" id="175788"/>
    <lineage>
        <taxon>Eukaryota</taxon>
        <taxon>Metazoa</taxon>
        <taxon>Chordata</taxon>
        <taxon>Craniata</taxon>
        <taxon>Vertebrata</taxon>
        <taxon>Euteleostomi</taxon>
        <taxon>Actinopterygii</taxon>
        <taxon>Neopterygii</taxon>
        <taxon>Teleostei</taxon>
        <taxon>Ostariophysi</taxon>
        <taxon>Siluriformes</taxon>
        <taxon>Bagridae</taxon>
        <taxon>Hemibagrus</taxon>
    </lineage>
</organism>
<feature type="signal peptide" evidence="4">
    <location>
        <begin position="1"/>
        <end position="25"/>
    </location>
</feature>
<comment type="caution">
    <text evidence="5">The sequence shown here is derived from an EMBL/GenBank/DDBJ whole genome shotgun (WGS) entry which is preliminary data.</text>
</comment>
<accession>A0AAE0R9C9</accession>
<evidence type="ECO:0000256" key="2">
    <source>
        <dbReference type="ARBA" id="ARBA00023054"/>
    </source>
</evidence>
<dbReference type="GO" id="GO:0000978">
    <property type="term" value="F:RNA polymerase II cis-regulatory region sequence-specific DNA binding"/>
    <property type="evidence" value="ECO:0007669"/>
    <property type="project" value="TreeGrafter"/>
</dbReference>
<dbReference type="GO" id="GO:0000981">
    <property type="term" value="F:DNA-binding transcription factor activity, RNA polymerase II-specific"/>
    <property type="evidence" value="ECO:0007669"/>
    <property type="project" value="TreeGrafter"/>
</dbReference>
<keyword evidence="6" id="KW-1185">Reference proteome</keyword>
<name>A0AAE0R9C9_9TELE</name>
<protein>
    <submittedName>
        <fullName evidence="5">Uncharacterized protein</fullName>
    </submittedName>
</protein>
<dbReference type="EMBL" id="JAUCMX010000005">
    <property type="protein sequence ID" value="KAK3546547.1"/>
    <property type="molecule type" value="Genomic_DNA"/>
</dbReference>
<dbReference type="Gene3D" id="1.20.5.4090">
    <property type="match status" value="4"/>
</dbReference>